<dbReference type="Proteomes" id="UP001372834">
    <property type="component" value="Unassembled WGS sequence"/>
</dbReference>
<comment type="caution">
    <text evidence="2">The sequence shown here is derived from an EMBL/GenBank/DDBJ whole genome shotgun (WGS) entry which is preliminary data.</text>
</comment>
<sequence>MYESQREIDNCFYLPISHSSSVPFSLDPSNNNSNFEQLKLLRELTQEQLMALLGAMQTSSSHKTPENNNIDAAKTKQVLRTCQVPEVMNDEFYGTSDVENRDAKEAESNTEGVKIIELNSKDDSRELSPVEKDKVENIARPARTKDRRPSFPKNNTIPTVEFDDEEFSTPNSSPKDSRKNNLSSAKIENESEETVKADKNVQHLDVPKKTKTKSMKISKKLHLPKFSFWSHKSGKLSSGSENSSVASTENIVLATENSEKNDLEYFISLKGDLDSETQNGK</sequence>
<feature type="compositionally biased region" description="Basic and acidic residues" evidence="1">
    <location>
        <begin position="124"/>
        <end position="149"/>
    </location>
</feature>
<evidence type="ECO:0000256" key="1">
    <source>
        <dbReference type="SAM" id="MobiDB-lite"/>
    </source>
</evidence>
<accession>A0AAN8PX49</accession>
<feature type="compositionally biased region" description="Basic and acidic residues" evidence="1">
    <location>
        <begin position="98"/>
        <end position="107"/>
    </location>
</feature>
<gene>
    <name evidence="2" type="ORF">RUM43_007382</name>
</gene>
<dbReference type="AlphaFoldDB" id="A0AAN8PX49"/>
<feature type="region of interest" description="Disordered" evidence="1">
    <location>
        <begin position="124"/>
        <end position="217"/>
    </location>
</feature>
<proteinExistence type="predicted"/>
<feature type="compositionally biased region" description="Basic and acidic residues" evidence="1">
    <location>
        <begin position="187"/>
        <end position="208"/>
    </location>
</feature>
<protein>
    <submittedName>
        <fullName evidence="2">Uncharacterized protein</fullName>
    </submittedName>
</protein>
<feature type="region of interest" description="Disordered" evidence="1">
    <location>
        <begin position="98"/>
        <end position="117"/>
    </location>
</feature>
<reference evidence="2 3" key="1">
    <citation type="submission" date="2023-10" db="EMBL/GenBank/DDBJ databases">
        <title>Genomes of two closely related lineages of the louse Polyplax serrata with different host specificities.</title>
        <authorList>
            <person name="Martinu J."/>
            <person name="Tarabai H."/>
            <person name="Stefka J."/>
            <person name="Hypsa V."/>
        </authorList>
    </citation>
    <scope>NUCLEOTIDE SEQUENCE [LARGE SCALE GENOMIC DNA]</scope>
    <source>
        <strain evidence="2">HR10_N</strain>
    </source>
</reference>
<evidence type="ECO:0000313" key="2">
    <source>
        <dbReference type="EMBL" id="KAK6639112.1"/>
    </source>
</evidence>
<name>A0AAN8PX49_POLSC</name>
<evidence type="ECO:0000313" key="3">
    <source>
        <dbReference type="Proteomes" id="UP001372834"/>
    </source>
</evidence>
<organism evidence="2 3">
    <name type="scientific">Polyplax serrata</name>
    <name type="common">Common mouse louse</name>
    <dbReference type="NCBI Taxonomy" id="468196"/>
    <lineage>
        <taxon>Eukaryota</taxon>
        <taxon>Metazoa</taxon>
        <taxon>Ecdysozoa</taxon>
        <taxon>Arthropoda</taxon>
        <taxon>Hexapoda</taxon>
        <taxon>Insecta</taxon>
        <taxon>Pterygota</taxon>
        <taxon>Neoptera</taxon>
        <taxon>Paraneoptera</taxon>
        <taxon>Psocodea</taxon>
        <taxon>Troctomorpha</taxon>
        <taxon>Phthiraptera</taxon>
        <taxon>Anoplura</taxon>
        <taxon>Polyplacidae</taxon>
        <taxon>Polyplax</taxon>
    </lineage>
</organism>
<feature type="compositionally biased region" description="Polar residues" evidence="1">
    <location>
        <begin position="168"/>
        <end position="186"/>
    </location>
</feature>
<dbReference type="EMBL" id="JAWJWE010000003">
    <property type="protein sequence ID" value="KAK6639112.1"/>
    <property type="molecule type" value="Genomic_DNA"/>
</dbReference>